<dbReference type="AlphaFoldDB" id="B4VU34"/>
<evidence type="ECO:0000313" key="2">
    <source>
        <dbReference type="Proteomes" id="UP000003835"/>
    </source>
</evidence>
<protein>
    <recommendedName>
        <fullName evidence="3">Glycine zipper domain-containing protein</fullName>
    </recommendedName>
</protein>
<proteinExistence type="predicted"/>
<accession>B4VU34</accession>
<evidence type="ECO:0000313" key="1">
    <source>
        <dbReference type="EMBL" id="EDX74632.1"/>
    </source>
</evidence>
<dbReference type="Proteomes" id="UP000003835">
    <property type="component" value="Unassembled WGS sequence"/>
</dbReference>
<gene>
    <name evidence="1" type="ORF">MC7420_6110</name>
</gene>
<dbReference type="EMBL" id="DS989852">
    <property type="protein sequence ID" value="EDX74632.1"/>
    <property type="molecule type" value="Genomic_DNA"/>
</dbReference>
<name>B4VU34_9CYAN</name>
<sequence length="41" mass="3999">MHNLFAKAFRAEKLDVGAGLGTIVGAGLGTIVGAGLGTKVS</sequence>
<dbReference type="RefSeq" id="WP_006101963.1">
    <property type="nucleotide sequence ID" value="NZ_DS989852.1"/>
</dbReference>
<keyword evidence="2" id="KW-1185">Reference proteome</keyword>
<organism evidence="1 2">
    <name type="scientific">Coleofasciculus chthonoplastes PCC 7420</name>
    <dbReference type="NCBI Taxonomy" id="118168"/>
    <lineage>
        <taxon>Bacteria</taxon>
        <taxon>Bacillati</taxon>
        <taxon>Cyanobacteriota</taxon>
        <taxon>Cyanophyceae</taxon>
        <taxon>Coleofasciculales</taxon>
        <taxon>Coleofasciculaceae</taxon>
        <taxon>Coleofasciculus</taxon>
    </lineage>
</organism>
<reference evidence="1 2" key="1">
    <citation type="submission" date="2008-07" db="EMBL/GenBank/DDBJ databases">
        <authorList>
            <person name="Tandeau de Marsac N."/>
            <person name="Ferriera S."/>
            <person name="Johnson J."/>
            <person name="Kravitz S."/>
            <person name="Beeson K."/>
            <person name="Sutton G."/>
            <person name="Rogers Y.-H."/>
            <person name="Friedman R."/>
            <person name="Frazier M."/>
            <person name="Venter J.C."/>
        </authorList>
    </citation>
    <scope>NUCLEOTIDE SEQUENCE [LARGE SCALE GENOMIC DNA]</scope>
    <source>
        <strain evidence="1 2">PCC 7420</strain>
    </source>
</reference>
<dbReference type="HOGENOM" id="CLU_3268465_0_0_3"/>
<evidence type="ECO:0008006" key="3">
    <source>
        <dbReference type="Google" id="ProtNLM"/>
    </source>
</evidence>